<dbReference type="AlphaFoldDB" id="A0A6M0RMH8"/>
<evidence type="ECO:0000313" key="4">
    <source>
        <dbReference type="Proteomes" id="UP000481033"/>
    </source>
</evidence>
<keyword evidence="1" id="KW-0812">Transmembrane</keyword>
<accession>A0A6M0RMH8</accession>
<dbReference type="InterPro" id="IPR005491">
    <property type="entry name" value="ENT_dom"/>
</dbReference>
<feature type="domain" description="ENT" evidence="2">
    <location>
        <begin position="472"/>
        <end position="559"/>
    </location>
</feature>
<feature type="transmembrane region" description="Helical" evidence="1">
    <location>
        <begin position="367"/>
        <end position="388"/>
    </location>
</feature>
<keyword evidence="4" id="KW-1185">Reference proteome</keyword>
<feature type="transmembrane region" description="Helical" evidence="1">
    <location>
        <begin position="142"/>
        <end position="161"/>
    </location>
</feature>
<reference evidence="3 4" key="1">
    <citation type="journal article" date="2020" name="Microb. Ecol.">
        <title>Ecogenomics of the Marine Benthic Filamentous Cyanobacterium Adonisia.</title>
        <authorList>
            <person name="Walter J.M."/>
            <person name="Coutinho F.H."/>
            <person name="Leomil L."/>
            <person name="Hargreaves P.I."/>
            <person name="Campeao M.E."/>
            <person name="Vieira V.V."/>
            <person name="Silva B.S."/>
            <person name="Fistarol G.O."/>
            <person name="Salomon P.S."/>
            <person name="Sawabe T."/>
            <person name="Mino S."/>
            <person name="Hosokawa M."/>
            <person name="Miyashita H."/>
            <person name="Maruyama F."/>
            <person name="van Verk M.C."/>
            <person name="Dutilh B.E."/>
            <person name="Thompson C.C."/>
            <person name="Thompson F.L."/>
        </authorList>
    </citation>
    <scope>NUCLEOTIDE SEQUENCE [LARGE SCALE GENOMIC DNA]</scope>
    <source>
        <strain evidence="3 4">CCMR0081</strain>
    </source>
</reference>
<proteinExistence type="predicted"/>
<feature type="transmembrane region" description="Helical" evidence="1">
    <location>
        <begin position="270"/>
        <end position="288"/>
    </location>
</feature>
<dbReference type="PROSITE" id="PS51138">
    <property type="entry name" value="ENT"/>
    <property type="match status" value="1"/>
</dbReference>
<protein>
    <submittedName>
        <fullName evidence="3">Calcium-binding protein</fullName>
    </submittedName>
</protein>
<dbReference type="EMBL" id="QXHD01000004">
    <property type="protein sequence ID" value="NEZ57444.1"/>
    <property type="molecule type" value="Genomic_DNA"/>
</dbReference>
<name>A0A6M0RMH8_9CYAN</name>
<evidence type="ECO:0000313" key="3">
    <source>
        <dbReference type="EMBL" id="NEZ57444.1"/>
    </source>
</evidence>
<sequence length="628" mass="71920">MLNRTSEQQMHRIRWMLTIGWLLIIFSLFYDPLTSWLTDPANTISPIRLDSTVCVKVQGDCLVEQPYPIGARVFWAAVVPAGIFILFILGHEFWRRICPLSFLSQIPRALGLQRYRIRVNAKTGKTRKELVKVAKNSWLAKNYLALQFGLFYLGLCTRILFVNSDRLALGIFLVATIIASIYVGYLFGGKAWCQYFCPMAPVQKIYSEPRGLLNSAAHVDDRQKITQSMCRTVTQEGKDKPACVACQVPCIDIDSERSYWELITRPDQRWLYYSYFGLTVGFYVYYYLYAGTWDYYFSGVWTHEEQQLATLLNPGFYIAGHAIPIPKLIAVPLALGSFGLGSYWIGDQLEKRLKAYFLKRKRPTSIELIRHKMFTFYTFLVFNVFFMFGARPNLRLLPIPGQYLFTSVIAISSGLWLYRTWPRTPALYQREGLASRLRKQLRKINLDVGKFLEGRALDDLTANEVYVLAKVLPGFTHDKRLQAYRAILQESLEEGAMTSATSLDLLQNMRRELEITDEEHGACLADVGIDDPDLLNPDRQQSREDWLRLEGYRLVLAKVFGDRRRPAQGLGADLLAVAGDRKSLDSVQDLSLDAPDEALSLEDKKVIQQSREDYGITPEEENKLMSSL</sequence>
<dbReference type="Proteomes" id="UP000481033">
    <property type="component" value="Unassembled WGS sequence"/>
</dbReference>
<feature type="transmembrane region" description="Helical" evidence="1">
    <location>
        <begin position="167"/>
        <end position="187"/>
    </location>
</feature>
<feature type="transmembrane region" description="Helical" evidence="1">
    <location>
        <begin position="400"/>
        <end position="418"/>
    </location>
</feature>
<dbReference type="RefSeq" id="WP_163699540.1">
    <property type="nucleotide sequence ID" value="NZ_QXHD01000004.1"/>
</dbReference>
<evidence type="ECO:0000259" key="2">
    <source>
        <dbReference type="PROSITE" id="PS51138"/>
    </source>
</evidence>
<feature type="transmembrane region" description="Helical" evidence="1">
    <location>
        <begin position="73"/>
        <end position="94"/>
    </location>
</feature>
<gene>
    <name evidence="3" type="ORF">DXZ20_17535</name>
</gene>
<keyword evidence="1" id="KW-1133">Transmembrane helix</keyword>
<keyword evidence="1" id="KW-0472">Membrane</keyword>
<feature type="transmembrane region" description="Helical" evidence="1">
    <location>
        <begin position="328"/>
        <end position="346"/>
    </location>
</feature>
<comment type="caution">
    <text evidence="3">The sequence shown here is derived from an EMBL/GenBank/DDBJ whole genome shotgun (WGS) entry which is preliminary data.</text>
</comment>
<organism evidence="3 4">
    <name type="scientific">Adonisia turfae CCMR0081</name>
    <dbReference type="NCBI Taxonomy" id="2292702"/>
    <lineage>
        <taxon>Bacteria</taxon>
        <taxon>Bacillati</taxon>
        <taxon>Cyanobacteriota</taxon>
        <taxon>Adonisia</taxon>
        <taxon>Adonisia turfae</taxon>
    </lineage>
</organism>
<evidence type="ECO:0000256" key="1">
    <source>
        <dbReference type="SAM" id="Phobius"/>
    </source>
</evidence>
<feature type="transmembrane region" description="Helical" evidence="1">
    <location>
        <begin position="12"/>
        <end position="30"/>
    </location>
</feature>